<dbReference type="FunFam" id="1.20.81.30:FF:000001">
    <property type="entry name" value="Type II secretion system protein F"/>
    <property type="match status" value="1"/>
</dbReference>
<evidence type="ECO:0000256" key="3">
    <source>
        <dbReference type="ARBA" id="ARBA00005745"/>
    </source>
</evidence>
<evidence type="ECO:0000259" key="17">
    <source>
        <dbReference type="Pfam" id="PF00482"/>
    </source>
</evidence>
<feature type="transmembrane region" description="Helical" evidence="16">
    <location>
        <begin position="171"/>
        <end position="194"/>
    </location>
</feature>
<dbReference type="NCBIfam" id="TIGR02120">
    <property type="entry name" value="GspF"/>
    <property type="match status" value="1"/>
</dbReference>
<evidence type="ECO:0000256" key="5">
    <source>
        <dbReference type="ARBA" id="ARBA00022475"/>
    </source>
</evidence>
<comment type="caution">
    <text evidence="18">The sequence shown here is derived from an EMBL/GenBank/DDBJ whole genome shotgun (WGS) entry which is preliminary data.</text>
</comment>
<evidence type="ECO:0000256" key="1">
    <source>
        <dbReference type="ARBA" id="ARBA00002684"/>
    </source>
</evidence>
<dbReference type="InterPro" id="IPR003004">
    <property type="entry name" value="GspF/PilC"/>
</dbReference>
<keyword evidence="11 16" id="KW-1133">Transmembrane helix</keyword>
<protein>
    <recommendedName>
        <fullName evidence="13">General secretion pathway protein F</fullName>
    </recommendedName>
</protein>
<keyword evidence="4 14" id="KW-0813">Transport</keyword>
<evidence type="ECO:0000256" key="7">
    <source>
        <dbReference type="ARBA" id="ARBA00022692"/>
    </source>
</evidence>
<keyword evidence="19" id="KW-1185">Reference proteome</keyword>
<keyword evidence="7 14" id="KW-0812">Transmembrane</keyword>
<dbReference type="InterPro" id="IPR042094">
    <property type="entry name" value="T2SS_GspF_sf"/>
</dbReference>
<comment type="subcellular location">
    <subcellularLocation>
        <location evidence="2 14">Cell inner membrane</location>
        <topology evidence="2 14">Multi-pass membrane protein</topology>
    </subcellularLocation>
</comment>
<feature type="transmembrane region" description="Helical" evidence="16">
    <location>
        <begin position="225"/>
        <end position="244"/>
    </location>
</feature>
<reference evidence="18 19" key="1">
    <citation type="submission" date="2019-03" db="EMBL/GenBank/DDBJ databases">
        <title>Genomic Encyclopedia of Type Strains, Phase IV (KMG-IV): sequencing the most valuable type-strain genomes for metagenomic binning, comparative biology and taxonomic classification.</title>
        <authorList>
            <person name="Goeker M."/>
        </authorList>
    </citation>
    <scope>NUCLEOTIDE SEQUENCE [LARGE SCALE GENOMIC DNA]</scope>
    <source>
        <strain evidence="18 19">DSM 25082</strain>
    </source>
</reference>
<dbReference type="OrthoDB" id="9805682at2"/>
<feature type="transmembrane region" description="Helical" evidence="16">
    <location>
        <begin position="375"/>
        <end position="400"/>
    </location>
</feature>
<evidence type="ECO:0000256" key="2">
    <source>
        <dbReference type="ARBA" id="ARBA00004429"/>
    </source>
</evidence>
<feature type="domain" description="Type II secretion system protein GspF" evidence="17">
    <location>
        <begin position="72"/>
        <end position="195"/>
    </location>
</feature>
<dbReference type="GO" id="GO:0015628">
    <property type="term" value="P:protein secretion by the type II secretion system"/>
    <property type="evidence" value="ECO:0007669"/>
    <property type="project" value="InterPro"/>
</dbReference>
<evidence type="ECO:0000313" key="18">
    <source>
        <dbReference type="EMBL" id="TDP09295.1"/>
    </source>
</evidence>
<evidence type="ECO:0000256" key="10">
    <source>
        <dbReference type="ARBA" id="ARBA00022927"/>
    </source>
</evidence>
<organism evidence="18 19">
    <name type="scientific">Roseateles asaccharophilus</name>
    <dbReference type="NCBI Taxonomy" id="582607"/>
    <lineage>
        <taxon>Bacteria</taxon>
        <taxon>Pseudomonadati</taxon>
        <taxon>Pseudomonadota</taxon>
        <taxon>Betaproteobacteria</taxon>
        <taxon>Burkholderiales</taxon>
        <taxon>Sphaerotilaceae</taxon>
        <taxon>Roseateles</taxon>
    </lineage>
</organism>
<dbReference type="AlphaFoldDB" id="A0A4R6N3H3"/>
<keyword evidence="12 16" id="KW-0472">Membrane</keyword>
<evidence type="ECO:0000256" key="9">
    <source>
        <dbReference type="ARBA" id="ARBA00022837"/>
    </source>
</evidence>
<dbReference type="PROSITE" id="PS00874">
    <property type="entry name" value="T2SP_F"/>
    <property type="match status" value="1"/>
</dbReference>
<evidence type="ECO:0000256" key="11">
    <source>
        <dbReference type="ARBA" id="ARBA00022989"/>
    </source>
</evidence>
<dbReference type="Proteomes" id="UP000295357">
    <property type="component" value="Unassembled WGS sequence"/>
</dbReference>
<evidence type="ECO:0000256" key="4">
    <source>
        <dbReference type="ARBA" id="ARBA00022448"/>
    </source>
</evidence>
<dbReference type="PANTHER" id="PTHR30012:SF0">
    <property type="entry name" value="TYPE II SECRETION SYSTEM PROTEIN F-RELATED"/>
    <property type="match status" value="1"/>
</dbReference>
<feature type="domain" description="Type II secretion system protein GspF" evidence="17">
    <location>
        <begin position="276"/>
        <end position="398"/>
    </location>
</feature>
<dbReference type="PRINTS" id="PR00812">
    <property type="entry name" value="BCTERIALGSPF"/>
</dbReference>
<comment type="similarity">
    <text evidence="3 14">Belongs to the GSP F family.</text>
</comment>
<dbReference type="InterPro" id="IPR001992">
    <property type="entry name" value="T2SS_GspF/T4SS_PilC_CS"/>
</dbReference>
<dbReference type="Pfam" id="PF00482">
    <property type="entry name" value="T2SSF"/>
    <property type="match status" value="2"/>
</dbReference>
<dbReference type="InterPro" id="IPR011850">
    <property type="entry name" value="T2SS_GspF"/>
</dbReference>
<dbReference type="GO" id="GO:0005886">
    <property type="term" value="C:plasma membrane"/>
    <property type="evidence" value="ECO:0007669"/>
    <property type="project" value="UniProtKB-SubCell"/>
</dbReference>
<keyword evidence="9" id="KW-0106">Calcium</keyword>
<feature type="region of interest" description="Disordered" evidence="15">
    <location>
        <begin position="1"/>
        <end position="20"/>
    </location>
</feature>
<keyword evidence="6" id="KW-0997">Cell inner membrane</keyword>
<proteinExistence type="inferred from homology"/>
<evidence type="ECO:0000256" key="6">
    <source>
        <dbReference type="ARBA" id="ARBA00022519"/>
    </source>
</evidence>
<evidence type="ECO:0000313" key="19">
    <source>
        <dbReference type="Proteomes" id="UP000295357"/>
    </source>
</evidence>
<dbReference type="GO" id="GO:0046872">
    <property type="term" value="F:metal ion binding"/>
    <property type="evidence" value="ECO:0007669"/>
    <property type="project" value="UniProtKB-KW"/>
</dbReference>
<evidence type="ECO:0000256" key="14">
    <source>
        <dbReference type="RuleBase" id="RU003923"/>
    </source>
</evidence>
<dbReference type="PANTHER" id="PTHR30012">
    <property type="entry name" value="GENERAL SECRETION PATHWAY PROTEIN"/>
    <property type="match status" value="1"/>
</dbReference>
<gene>
    <name evidence="18" type="ORF">DFR39_105133</name>
</gene>
<keyword evidence="8" id="KW-0479">Metal-binding</keyword>
<accession>A0A4R6N3H3</accession>
<sequence length="407" mass="43256">MPAFKYEALSPEGRSSSGLLEADNARAARAQLRSKGLVPLAVEAVEQQGAETGPGMSFMRRRVFGATGLAVWTRQLAGLVGSGLPIERALTALADEAEDPRQAELLAQLRAEVNAGSPFARALASAPREFDEVYRAVVAAGEQSGALGAVLERLADDLEQRQELRAKLIGAMAYPAIVSLIAVLIVIFLVSYVVPQIASVFTSSKRALPLLTVVMLGFSDFVRHWGWALLAALVAGLSGLSWALRRSPAFRERFDAGLLRLPLLGRLARGYNGARFAATLAMLAGAGVPILKALQAAAETLSNRAMRADALDALVQVREGAPLGAALAGKKRFPGILAMFARLGEQTGQLPQMLERAARQLGAEVQRRAMAAATLLEPLLIVAMGGLVMMIVLAVLLPIIQLNTWVK</sequence>
<evidence type="ECO:0000256" key="13">
    <source>
        <dbReference type="ARBA" id="ARBA00030750"/>
    </source>
</evidence>
<keyword evidence="10" id="KW-0653">Protein transport</keyword>
<evidence type="ECO:0000256" key="15">
    <source>
        <dbReference type="SAM" id="MobiDB-lite"/>
    </source>
</evidence>
<dbReference type="RefSeq" id="WP_133603915.1">
    <property type="nucleotide sequence ID" value="NZ_JAUFPJ010000003.1"/>
</dbReference>
<evidence type="ECO:0000256" key="8">
    <source>
        <dbReference type="ARBA" id="ARBA00022723"/>
    </source>
</evidence>
<dbReference type="GO" id="GO:0015627">
    <property type="term" value="C:type II protein secretion system complex"/>
    <property type="evidence" value="ECO:0007669"/>
    <property type="project" value="InterPro"/>
</dbReference>
<keyword evidence="5" id="KW-1003">Cell membrane</keyword>
<name>A0A4R6N3H3_9BURK</name>
<dbReference type="Gene3D" id="1.20.81.30">
    <property type="entry name" value="Type II secretion system (T2SS), domain F"/>
    <property type="match status" value="2"/>
</dbReference>
<comment type="function">
    <text evidence="1">Component of the type II secretion system inner membrane complex required for the energy-dependent secretion of extracellular factors such as proteases and toxins from the periplasm.</text>
</comment>
<evidence type="ECO:0000256" key="12">
    <source>
        <dbReference type="ARBA" id="ARBA00023136"/>
    </source>
</evidence>
<evidence type="ECO:0000256" key="16">
    <source>
        <dbReference type="SAM" id="Phobius"/>
    </source>
</evidence>
<dbReference type="InterPro" id="IPR018076">
    <property type="entry name" value="T2SS_GspF_dom"/>
</dbReference>
<dbReference type="EMBL" id="SNXE01000005">
    <property type="protein sequence ID" value="TDP09295.1"/>
    <property type="molecule type" value="Genomic_DNA"/>
</dbReference>